<dbReference type="Gene3D" id="3.10.450.50">
    <property type="match status" value="1"/>
</dbReference>
<sequence>MASDASEITHLLKRERYHRDTAQWTLCRDAYHPDPQQTFIDVSWFQGDIDAFLQRSAQVHPGRVNVVHSAFDPVDIRIRGPRATSEAFCTITSGITLAGVDYELASYMRLVSRLQKLSDTGAWRIVRLEAIYVRDRLVCCFPGADAAAPLAMPDEVRAYPRPYRHMAFVMLNRGLKPRVDLPHEDDQESVRRVLEGNAAFLEGAGYEAAGYEA</sequence>
<feature type="domain" description="SnoaL-like" evidence="1">
    <location>
        <begin position="3"/>
        <end position="128"/>
    </location>
</feature>
<dbReference type="SUPFAM" id="SSF54427">
    <property type="entry name" value="NTF2-like"/>
    <property type="match status" value="1"/>
</dbReference>
<dbReference type="InterPro" id="IPR032710">
    <property type="entry name" value="NTF2-like_dom_sf"/>
</dbReference>
<proteinExistence type="predicted"/>
<dbReference type="GeneID" id="38110379"/>
<name>A0A3D8T281_9EURO</name>
<gene>
    <name evidence="2" type="ORF">DSM5745_00009</name>
</gene>
<reference evidence="2 3" key="1">
    <citation type="journal article" date="2018" name="IMA Fungus">
        <title>IMA Genome-F 9: Draft genome sequence of Annulohypoxylon stygium, Aspergillus mulundensis, Berkeleyomyces basicola (syn. Thielaviopsis basicola), Ceratocystis smalleyi, two Cercospora beticola strains, Coleophoma cylindrospora, Fusarium fracticaudum, Phialophora cf. hyalina, and Morchella septimelata.</title>
        <authorList>
            <person name="Wingfield B.D."/>
            <person name="Bills G.F."/>
            <person name="Dong Y."/>
            <person name="Huang W."/>
            <person name="Nel W.J."/>
            <person name="Swalarsk-Parry B.S."/>
            <person name="Vaghefi N."/>
            <person name="Wilken P.M."/>
            <person name="An Z."/>
            <person name="de Beer Z.W."/>
            <person name="De Vos L."/>
            <person name="Chen L."/>
            <person name="Duong T.A."/>
            <person name="Gao Y."/>
            <person name="Hammerbacher A."/>
            <person name="Kikkert J.R."/>
            <person name="Li Y."/>
            <person name="Li H."/>
            <person name="Li K."/>
            <person name="Li Q."/>
            <person name="Liu X."/>
            <person name="Ma X."/>
            <person name="Naidoo K."/>
            <person name="Pethybridge S.J."/>
            <person name="Sun J."/>
            <person name="Steenkamp E.T."/>
            <person name="van der Nest M.A."/>
            <person name="van Wyk S."/>
            <person name="Wingfield M.J."/>
            <person name="Xiong C."/>
            <person name="Yue Q."/>
            <person name="Zhang X."/>
        </authorList>
    </citation>
    <scope>NUCLEOTIDE SEQUENCE [LARGE SCALE GENOMIC DNA]</scope>
    <source>
        <strain evidence="2 3">DSM 5745</strain>
    </source>
</reference>
<accession>A0A3D8T281</accession>
<comment type="caution">
    <text evidence="2">The sequence shown here is derived from an EMBL/GenBank/DDBJ whole genome shotgun (WGS) entry which is preliminary data.</text>
</comment>
<evidence type="ECO:0000313" key="2">
    <source>
        <dbReference type="EMBL" id="RDW92687.1"/>
    </source>
</evidence>
<protein>
    <recommendedName>
        <fullName evidence="1">SnoaL-like domain-containing protein</fullName>
    </recommendedName>
</protein>
<organism evidence="2 3">
    <name type="scientific">Aspergillus mulundensis</name>
    <dbReference type="NCBI Taxonomy" id="1810919"/>
    <lineage>
        <taxon>Eukaryota</taxon>
        <taxon>Fungi</taxon>
        <taxon>Dikarya</taxon>
        <taxon>Ascomycota</taxon>
        <taxon>Pezizomycotina</taxon>
        <taxon>Eurotiomycetes</taxon>
        <taxon>Eurotiomycetidae</taxon>
        <taxon>Eurotiales</taxon>
        <taxon>Aspergillaceae</taxon>
        <taxon>Aspergillus</taxon>
        <taxon>Aspergillus subgen. Nidulantes</taxon>
    </lineage>
</organism>
<dbReference type="RefSeq" id="XP_026607870.1">
    <property type="nucleotide sequence ID" value="XM_026742025.1"/>
</dbReference>
<evidence type="ECO:0000259" key="1">
    <source>
        <dbReference type="Pfam" id="PF13577"/>
    </source>
</evidence>
<dbReference type="Proteomes" id="UP000256690">
    <property type="component" value="Unassembled WGS sequence"/>
</dbReference>
<dbReference type="OrthoDB" id="3724021at2759"/>
<dbReference type="InterPro" id="IPR037401">
    <property type="entry name" value="SnoaL-like"/>
</dbReference>
<dbReference type="EMBL" id="PVWQ01000001">
    <property type="protein sequence ID" value="RDW92687.1"/>
    <property type="molecule type" value="Genomic_DNA"/>
</dbReference>
<evidence type="ECO:0000313" key="3">
    <source>
        <dbReference type="Proteomes" id="UP000256690"/>
    </source>
</evidence>
<keyword evidence="3" id="KW-1185">Reference proteome</keyword>
<dbReference type="AlphaFoldDB" id="A0A3D8T281"/>
<dbReference type="Pfam" id="PF13577">
    <property type="entry name" value="SnoaL_4"/>
    <property type="match status" value="1"/>
</dbReference>